<evidence type="ECO:0000313" key="2">
    <source>
        <dbReference type="Proteomes" id="UP001188597"/>
    </source>
</evidence>
<keyword evidence="2" id="KW-1185">Reference proteome</keyword>
<protein>
    <recommendedName>
        <fullName evidence="3">Thaumatin-like protein</fullName>
    </recommendedName>
</protein>
<dbReference type="Gene3D" id="2.60.110.10">
    <property type="entry name" value="Thaumatin"/>
    <property type="match status" value="2"/>
</dbReference>
<dbReference type="PROSITE" id="PS51367">
    <property type="entry name" value="THAUMATIN_2"/>
    <property type="match status" value="1"/>
</dbReference>
<gene>
    <name evidence="1" type="ORF">RJ639_041959</name>
</gene>
<evidence type="ECO:0000313" key="1">
    <source>
        <dbReference type="EMBL" id="KAK3025667.1"/>
    </source>
</evidence>
<dbReference type="Proteomes" id="UP001188597">
    <property type="component" value="Unassembled WGS sequence"/>
</dbReference>
<accession>A0AA89B5N0</accession>
<organism evidence="1 2">
    <name type="scientific">Escallonia herrerae</name>
    <dbReference type="NCBI Taxonomy" id="1293975"/>
    <lineage>
        <taxon>Eukaryota</taxon>
        <taxon>Viridiplantae</taxon>
        <taxon>Streptophyta</taxon>
        <taxon>Embryophyta</taxon>
        <taxon>Tracheophyta</taxon>
        <taxon>Spermatophyta</taxon>
        <taxon>Magnoliopsida</taxon>
        <taxon>eudicotyledons</taxon>
        <taxon>Gunneridae</taxon>
        <taxon>Pentapetalae</taxon>
        <taxon>asterids</taxon>
        <taxon>campanulids</taxon>
        <taxon>Escalloniales</taxon>
        <taxon>Escalloniaceae</taxon>
        <taxon>Escallonia</taxon>
    </lineage>
</organism>
<dbReference type="SUPFAM" id="SSF49870">
    <property type="entry name" value="Osmotin, thaumatin-like protein"/>
    <property type="match status" value="1"/>
</dbReference>
<evidence type="ECO:0008006" key="3">
    <source>
        <dbReference type="Google" id="ProtNLM"/>
    </source>
</evidence>
<dbReference type="InterPro" id="IPR037176">
    <property type="entry name" value="Osmotin/thaumatin-like_sf"/>
</dbReference>
<name>A0AA89B5N0_9ASTE</name>
<dbReference type="EMBL" id="JAVXUP010000537">
    <property type="protein sequence ID" value="KAK3025667.1"/>
    <property type="molecule type" value="Genomic_DNA"/>
</dbReference>
<dbReference type="PANTHER" id="PTHR31048">
    <property type="entry name" value="OS03G0233200 PROTEIN"/>
    <property type="match status" value="1"/>
</dbReference>
<dbReference type="SMART" id="SM00205">
    <property type="entry name" value="THN"/>
    <property type="match status" value="1"/>
</dbReference>
<dbReference type="Pfam" id="PF00314">
    <property type="entry name" value="Thaumatin"/>
    <property type="match status" value="1"/>
</dbReference>
<proteinExistence type="predicted"/>
<comment type="caution">
    <text evidence="1">The sequence shown here is derived from an EMBL/GenBank/DDBJ whole genome shotgun (WGS) entry which is preliminary data.</text>
</comment>
<dbReference type="InterPro" id="IPR001938">
    <property type="entry name" value="Thaumatin"/>
</dbReference>
<dbReference type="AlphaFoldDB" id="A0AA89B5N0"/>
<reference evidence="1" key="1">
    <citation type="submission" date="2022-12" db="EMBL/GenBank/DDBJ databases">
        <title>Draft genome assemblies for two species of Escallonia (Escalloniales).</title>
        <authorList>
            <person name="Chanderbali A."/>
            <person name="Dervinis C."/>
            <person name="Anghel I."/>
            <person name="Soltis D."/>
            <person name="Soltis P."/>
            <person name="Zapata F."/>
        </authorList>
    </citation>
    <scope>NUCLEOTIDE SEQUENCE</scope>
    <source>
        <strain evidence="1">UCBG64.0493</strain>
        <tissue evidence="1">Leaf</tissue>
    </source>
</reference>
<sequence length="260" mass="27993">MNSPPSPKASLSVSSQGATFTVENKCQYTVWPGILSNGRAQISTTGFELQKGELRTITAPPSWNGRFWGRTLCAVNSATRNFTCVTGDCGSGKVECSGGGPAPPTTFLEFSVDGPNGADFFDDRYCCSGAYGTPSTCRPTLYSRVFKDACPRAYSYSFDDVSSTFTCDSGAHYLITFCPSPSTRVTLDVGCKSSQHDDEEVKLEDHGLSKQIADVESIRAKATAAERYGLQGRCETLGQDAYGTPNTCRPTLYSQVFKDA</sequence>
<dbReference type="PRINTS" id="PR00347">
    <property type="entry name" value="THAUMATIN"/>
</dbReference>